<feature type="domain" description="DOP1-like C-terminal" evidence="9">
    <location>
        <begin position="1351"/>
        <end position="1704"/>
    </location>
</feature>
<evidence type="ECO:0000256" key="6">
    <source>
        <dbReference type="ARBA" id="ARBA00046326"/>
    </source>
</evidence>
<evidence type="ECO:0000259" key="8">
    <source>
        <dbReference type="Pfam" id="PF24597"/>
    </source>
</evidence>
<dbReference type="GO" id="GO:0015031">
    <property type="term" value="P:protein transport"/>
    <property type="evidence" value="ECO:0007669"/>
    <property type="project" value="UniProtKB-KW"/>
</dbReference>
<keyword evidence="4" id="KW-0333">Golgi apparatus</keyword>
<keyword evidence="3" id="KW-0653">Protein transport</keyword>
<dbReference type="Pfam" id="PF24598">
    <property type="entry name" value="DOP1_C"/>
    <property type="match status" value="1"/>
</dbReference>
<comment type="similarity">
    <text evidence="6">Belongs to the DOP1 family.</text>
</comment>
<reference evidence="10 11" key="1">
    <citation type="submission" date="2009-12" db="EMBL/GenBank/DDBJ databases">
        <title>The draft genome of Batrachochytrium dendrobatidis.</title>
        <authorList>
            <consortium name="US DOE Joint Genome Institute (JGI-PGF)"/>
            <person name="Kuo A."/>
            <person name="Salamov A."/>
            <person name="Schmutz J."/>
            <person name="Lucas S."/>
            <person name="Pitluck S."/>
            <person name="Rosenblum E."/>
            <person name="Stajich J."/>
            <person name="Eisen M."/>
            <person name="Grigoriev I.V."/>
        </authorList>
    </citation>
    <scope>NUCLEOTIDE SEQUENCE [LARGE SCALE GENOMIC DNA]</scope>
    <source>
        <strain evidence="11">JAM81 / FGSC 10211</strain>
    </source>
</reference>
<dbReference type="HOGENOM" id="CLU_001197_0_0_1"/>
<dbReference type="STRING" id="684364.F4PCK5"/>
<dbReference type="FunCoup" id="F4PCK5">
    <property type="interactions" value="122"/>
</dbReference>
<protein>
    <submittedName>
        <fullName evidence="10">Uncharacterized protein</fullName>
    </submittedName>
</protein>
<dbReference type="Proteomes" id="UP000007241">
    <property type="component" value="Unassembled WGS sequence"/>
</dbReference>
<evidence type="ECO:0000256" key="1">
    <source>
        <dbReference type="ARBA" id="ARBA00004395"/>
    </source>
</evidence>
<comment type="subcellular location">
    <subcellularLocation>
        <location evidence="1">Golgi apparatus membrane</location>
        <topology evidence="1">Peripheral membrane protein</topology>
    </subcellularLocation>
</comment>
<feature type="domain" description="DOP1-like middle TPR" evidence="8">
    <location>
        <begin position="328"/>
        <end position="498"/>
    </location>
</feature>
<evidence type="ECO:0000259" key="7">
    <source>
        <dbReference type="Pfam" id="PF04118"/>
    </source>
</evidence>
<dbReference type="InterPro" id="IPR056458">
    <property type="entry name" value="TPR_DOP1_M"/>
</dbReference>
<dbReference type="InParanoid" id="F4PCK5"/>
<dbReference type="GeneID" id="18244556"/>
<dbReference type="InterPro" id="IPR016024">
    <property type="entry name" value="ARM-type_fold"/>
</dbReference>
<proteinExistence type="inferred from homology"/>
<evidence type="ECO:0000313" key="10">
    <source>
        <dbReference type="EMBL" id="EGF76962.1"/>
    </source>
</evidence>
<dbReference type="InterPro" id="IPR056457">
    <property type="entry name" value="DOP1_C"/>
</dbReference>
<sequence>MNTINSSTSTTISDTDEGRRDVEFRKFGSAIERALQSFDSVSEWADVIGFLTRLGKVIFQLNQQFSAVPKKLIVSKRLAQCLNPALPSGAHAKALEVYSLIFQAAGKAQMAEDLMLWSYGLFPFGAHAAVAVKPLLLGIYEKFYVPLGTSLRSALKGLILAIYPMLEEEGNEFFDKAVSILDQISLAVDHTYFFHALWLSIISASNQRLSAIHYILRRFSKMNSTEDMVVVVGSSTINDQAEILAPALVCLLSDKSALVQRGALELLVTHFPATTTLLTVDDMQRVVSAAVGVVLRRDMSLNRRLYSWILGSAEVPLRNVSTNISLVSQALKCMFYANNSATPISELNRPYKIIISLLDKPELGPLIMDTLFLDILRSLKRHCERSSQLSAELLSVATMLLDNLDAFFIWKQLHEMLTLDKDHIEIQDLELILFVLESFKFSDDETQRVHLPFLYQTISASLQITSESNQHQSNMELSLRLYICAKISVLVDSNVFSNSWNLREFRGLSLERRERSASEMNIEMHPSDSMDNVSSQDALCDSTMELLSGNLDLLIPSISAVYSLADSSDPRVRDQLQKITVGKSPLDAALASIRIFTDFFIRCTNPAECVFTSNTQSDQSYNFRIWDCLMKILSRHVEAGSSFSKFDSVWMNALVSFSTRSDADFSLTTLGLRTSFSILISARSHSRTTISHRLLSESNISLICFKLWNFLVFEHLPFHSDCVALILKLTDITGVAMIEDCITKLMSQGNTNHRIEEFYKFGIFWRHLERLNLNTCLLFSRPLLLVLDSLKSYDLQLQLSAQNWIQLFVKSYARVIPLLLTVLTHVDICFEVINVRIDSEYVQVTRFTKPFNQAQAGRAFDILNLLLEFDDVNFLNSTMSSTLIQPWIESACMWPETCFEISIPKLTLLDTAIIISLRFILADFVDLEYPDPNDLCAHLLIQQNSCLFLQKIISRSSVMPASISFLVHDMIVCKLQICLLEKKLELQPHLLKILGLISTHAYQHYTFHQLHRLKAANDDAILKDKPLIVKTMLKAISSHHNRSMLKYWLNLVLANMPRFQSYFTSIVLPLFITMCVELRETQHQFARLAQFSIPKSASAQNLFFAGGSGYKLISDRSSFNLYANPEFDTLALLNGIKRMLLFSLQEDRGMSGGTQSSNDTRGPLLNITSIIGSVLVRDSLGSESANDTTSLQGAIDFATKSKILELMPGLFAILAEYCTILDRYEAKDVKQDGDSNSRLDDKSSIAGQIRISVKWVVEAVYKTYPQQFMDAIIEVWFTEVEQAPKHESQIKHASLSLLELISECSQKTVVNVVTEAMRFQLPYLYLSASASLNRDKSKVIKPIPDLSLCAFLEYYIRSVASSTYLKESMPILIAYFKEACVQASSIKYIFPQLLCLIDSIFEKLQGMTTAEDKRMRREAEEILQRVMDYCILIIGRAFDQGSWRRVVTGDVTDSLFRDEKSDTTTVRELDPLGFVSMARSTTKPSEDTLIQETMVYFADKLIPNLTKLIQDNDRIVALSTNFTYYVTSPMLKSRHSMNKLFLNPVLDCICAFSQIPSSLKVCRKDLWEAFLDPRFFQLGSLSSKKWQKIMHAVMASDKERLAELLARISTTSSTTLFVSREQELTNRAQMLRRLSFTLYAAPKDFYLPYLPGIQEKIVEVFKNPYIILQLEGFFCLRILFCRISAKHMSNFWPMILSELYLYLRSGTK</sequence>
<dbReference type="GO" id="GO:0006895">
    <property type="term" value="P:Golgi to endosome transport"/>
    <property type="evidence" value="ECO:0007669"/>
    <property type="project" value="InterPro"/>
</dbReference>
<dbReference type="OrthoDB" id="297643at2759"/>
<dbReference type="InterPro" id="IPR007249">
    <property type="entry name" value="DOP1_N"/>
</dbReference>
<evidence type="ECO:0000259" key="9">
    <source>
        <dbReference type="Pfam" id="PF24598"/>
    </source>
</evidence>
<name>F4PCK5_BATDJ</name>
<evidence type="ECO:0000256" key="2">
    <source>
        <dbReference type="ARBA" id="ARBA00022448"/>
    </source>
</evidence>
<keyword evidence="2" id="KW-0813">Transport</keyword>
<gene>
    <name evidence="10" type="ORF">BATDEDRAFT_92244</name>
</gene>
<dbReference type="Pfam" id="PF04118">
    <property type="entry name" value="Dopey_N"/>
    <property type="match status" value="1"/>
</dbReference>
<evidence type="ECO:0000256" key="4">
    <source>
        <dbReference type="ARBA" id="ARBA00023034"/>
    </source>
</evidence>
<evidence type="ECO:0000256" key="5">
    <source>
        <dbReference type="ARBA" id="ARBA00023136"/>
    </source>
</evidence>
<dbReference type="Pfam" id="PF24597">
    <property type="entry name" value="TPR_DOP1_M"/>
    <property type="match status" value="1"/>
</dbReference>
<dbReference type="OMA" id="SHFNDYW"/>
<dbReference type="InterPro" id="IPR040314">
    <property type="entry name" value="DOP1"/>
</dbReference>
<dbReference type="SUPFAM" id="SSF48371">
    <property type="entry name" value="ARM repeat"/>
    <property type="match status" value="1"/>
</dbReference>
<evidence type="ECO:0000256" key="3">
    <source>
        <dbReference type="ARBA" id="ARBA00022927"/>
    </source>
</evidence>
<dbReference type="GO" id="GO:0005768">
    <property type="term" value="C:endosome"/>
    <property type="evidence" value="ECO:0000318"/>
    <property type="project" value="GO_Central"/>
</dbReference>
<organism evidence="10 11">
    <name type="scientific">Batrachochytrium dendrobatidis (strain JAM81 / FGSC 10211)</name>
    <name type="common">Frog chytrid fungus</name>
    <dbReference type="NCBI Taxonomy" id="684364"/>
    <lineage>
        <taxon>Eukaryota</taxon>
        <taxon>Fungi</taxon>
        <taxon>Fungi incertae sedis</taxon>
        <taxon>Chytridiomycota</taxon>
        <taxon>Chytridiomycota incertae sedis</taxon>
        <taxon>Chytridiomycetes</taxon>
        <taxon>Rhizophydiales</taxon>
        <taxon>Rhizophydiales incertae sedis</taxon>
        <taxon>Batrachochytrium</taxon>
    </lineage>
</organism>
<dbReference type="GO" id="GO:0000139">
    <property type="term" value="C:Golgi membrane"/>
    <property type="evidence" value="ECO:0007669"/>
    <property type="project" value="UniProtKB-SubCell"/>
</dbReference>
<keyword evidence="11" id="KW-1185">Reference proteome</keyword>
<dbReference type="RefSeq" id="XP_006682520.1">
    <property type="nucleotide sequence ID" value="XM_006682457.1"/>
</dbReference>
<dbReference type="PANTHER" id="PTHR14042:SF24">
    <property type="entry name" value="PROTEIN DOPEY-1 HOMOLOG"/>
    <property type="match status" value="1"/>
</dbReference>
<keyword evidence="5" id="KW-0472">Membrane</keyword>
<dbReference type="GO" id="GO:0005829">
    <property type="term" value="C:cytosol"/>
    <property type="evidence" value="ECO:0007669"/>
    <property type="project" value="GOC"/>
</dbReference>
<accession>F4PCK5</accession>
<dbReference type="PANTHER" id="PTHR14042">
    <property type="entry name" value="DOPEY-RELATED"/>
    <property type="match status" value="1"/>
</dbReference>
<evidence type="ECO:0000313" key="11">
    <source>
        <dbReference type="Proteomes" id="UP000007241"/>
    </source>
</evidence>
<dbReference type="EMBL" id="GL882894">
    <property type="protein sequence ID" value="EGF76962.1"/>
    <property type="molecule type" value="Genomic_DNA"/>
</dbReference>
<dbReference type="GO" id="GO:0005802">
    <property type="term" value="C:trans-Golgi network"/>
    <property type="evidence" value="ECO:0000318"/>
    <property type="project" value="GO_Central"/>
</dbReference>
<feature type="domain" description="DOP1 N-terminal" evidence="7">
    <location>
        <begin position="23"/>
        <end position="313"/>
    </location>
</feature>